<evidence type="ECO:0000256" key="1">
    <source>
        <dbReference type="ARBA" id="ARBA00007788"/>
    </source>
</evidence>
<dbReference type="GO" id="GO:0003677">
    <property type="term" value="F:DNA binding"/>
    <property type="evidence" value="ECO:0007669"/>
    <property type="project" value="UniProtKB-KW"/>
</dbReference>
<comment type="similarity">
    <text evidence="1">Belongs to the sigma-70 factor family.</text>
</comment>
<accession>A0A9N8DTY2</accession>
<dbReference type="AlphaFoldDB" id="A0A9N8DTY2"/>
<dbReference type="Pfam" id="PF04542">
    <property type="entry name" value="Sigma70_r2"/>
    <property type="match status" value="1"/>
</dbReference>
<evidence type="ECO:0000256" key="4">
    <source>
        <dbReference type="ARBA" id="ARBA00023125"/>
    </source>
</evidence>
<dbReference type="GO" id="GO:0016987">
    <property type="term" value="F:sigma factor activity"/>
    <property type="evidence" value="ECO:0007669"/>
    <property type="project" value="UniProtKB-KW"/>
</dbReference>
<evidence type="ECO:0000259" key="6">
    <source>
        <dbReference type="PROSITE" id="PS00715"/>
    </source>
</evidence>
<dbReference type="PANTHER" id="PTHR30603:SF47">
    <property type="entry name" value="RNA POLYMERASE SIGMA FACTOR SIGD, CHLOROPLASTIC"/>
    <property type="match status" value="1"/>
</dbReference>
<dbReference type="SUPFAM" id="SSF88659">
    <property type="entry name" value="Sigma3 and sigma4 domains of RNA polymerase sigma factors"/>
    <property type="match status" value="2"/>
</dbReference>
<keyword evidence="4" id="KW-0238">DNA-binding</keyword>
<dbReference type="InterPro" id="IPR013324">
    <property type="entry name" value="RNA_pol_sigma_r3/r4-like"/>
</dbReference>
<keyword evidence="3" id="KW-0731">Sigma factor</keyword>
<sequence length="482" mass="54065">MPSTSKNVMKRNRLGVLMVAASLASLPTAMGMVTTASRAPTKSKLKVKVGSKVSTIPTEEATRRSQRIPKNPLQYYEGYASEDEDEELLSSVLFRENVDSVKKLQRSTKSEILNDELRQQIDSAVATSPDMFLDAHVENASMMEKVAMSSIPQQLPRPAIDAFNYGADRVSHEQELELGRMIQRGVALHKLKADFESKEKREISRWEWTELAELDSPKELRKQVSAYRQAKQLLVSANMGLVHAVVKKQYHTIRRLSGLSKEELIQEGSLGLLRAAELFDPSRGLRFSTYATIWIKGTLQNSHISDGSITLPQREKTKWNKIVKAHAELKKLKGEPTVEEIAHHLGMKVGEVLSTKKKMSQAQQVMSLDYEYATQTRSGTETGSQNKMENDAAFRADADLAERTQMHADVVATMARNLDAREARLMRLRYGLGDGKTRSLRECAQAMGLSETRTQQLAKQCLKKLREAAEAESLEEYLLTVA</sequence>
<dbReference type="Gene3D" id="1.10.601.10">
    <property type="entry name" value="RNA Polymerase Primary Sigma Factor"/>
    <property type="match status" value="1"/>
</dbReference>
<protein>
    <submittedName>
        <fullName evidence="7">Sigma factor SigA</fullName>
    </submittedName>
</protein>
<dbReference type="Pfam" id="PF04545">
    <property type="entry name" value="Sigma70_r4"/>
    <property type="match status" value="1"/>
</dbReference>
<comment type="caution">
    <text evidence="7">The sequence shown here is derived from an EMBL/GenBank/DDBJ whole genome shotgun (WGS) entry which is preliminary data.</text>
</comment>
<evidence type="ECO:0000313" key="7">
    <source>
        <dbReference type="EMBL" id="CAB9508275.1"/>
    </source>
</evidence>
<dbReference type="NCBIfam" id="TIGR02937">
    <property type="entry name" value="sigma70-ECF"/>
    <property type="match status" value="1"/>
</dbReference>
<organism evidence="7 8">
    <name type="scientific">Seminavis robusta</name>
    <dbReference type="NCBI Taxonomy" id="568900"/>
    <lineage>
        <taxon>Eukaryota</taxon>
        <taxon>Sar</taxon>
        <taxon>Stramenopiles</taxon>
        <taxon>Ochrophyta</taxon>
        <taxon>Bacillariophyta</taxon>
        <taxon>Bacillariophyceae</taxon>
        <taxon>Bacillariophycidae</taxon>
        <taxon>Naviculales</taxon>
        <taxon>Naviculaceae</taxon>
        <taxon>Seminavis</taxon>
    </lineage>
</organism>
<dbReference type="InterPro" id="IPR007624">
    <property type="entry name" value="RNA_pol_sigma70_r3"/>
</dbReference>
<keyword evidence="8" id="KW-1185">Reference proteome</keyword>
<keyword evidence="5" id="KW-0804">Transcription</keyword>
<dbReference type="OrthoDB" id="206108at2759"/>
<name>A0A9N8DTY2_9STRA</name>
<dbReference type="Gene3D" id="1.10.10.10">
    <property type="entry name" value="Winged helix-like DNA-binding domain superfamily/Winged helix DNA-binding domain"/>
    <property type="match status" value="2"/>
</dbReference>
<evidence type="ECO:0000256" key="3">
    <source>
        <dbReference type="ARBA" id="ARBA00023082"/>
    </source>
</evidence>
<dbReference type="Proteomes" id="UP001153069">
    <property type="component" value="Unassembled WGS sequence"/>
</dbReference>
<dbReference type="InterPro" id="IPR036388">
    <property type="entry name" value="WH-like_DNA-bd_sf"/>
</dbReference>
<dbReference type="InterPro" id="IPR013325">
    <property type="entry name" value="RNA_pol_sigma_r2"/>
</dbReference>
<dbReference type="SUPFAM" id="SSF88946">
    <property type="entry name" value="Sigma2 domain of RNA polymerase sigma factors"/>
    <property type="match status" value="1"/>
</dbReference>
<feature type="domain" description="RNA polymerase sigma-70" evidence="6">
    <location>
        <begin position="263"/>
        <end position="276"/>
    </location>
</feature>
<dbReference type="GO" id="GO:0006352">
    <property type="term" value="P:DNA-templated transcription initiation"/>
    <property type="evidence" value="ECO:0007669"/>
    <property type="project" value="InterPro"/>
</dbReference>
<dbReference type="PROSITE" id="PS00715">
    <property type="entry name" value="SIGMA70_1"/>
    <property type="match status" value="1"/>
</dbReference>
<dbReference type="PRINTS" id="PR00046">
    <property type="entry name" value="SIGMA70FCT"/>
</dbReference>
<gene>
    <name evidence="7" type="ORF">SEMRO_341_G121350.1</name>
</gene>
<dbReference type="PANTHER" id="PTHR30603">
    <property type="entry name" value="RNA POLYMERASE SIGMA FACTOR RPO"/>
    <property type="match status" value="1"/>
</dbReference>
<dbReference type="EMBL" id="CAICTM010000340">
    <property type="protein sequence ID" value="CAB9508275.1"/>
    <property type="molecule type" value="Genomic_DNA"/>
</dbReference>
<evidence type="ECO:0000256" key="2">
    <source>
        <dbReference type="ARBA" id="ARBA00023015"/>
    </source>
</evidence>
<dbReference type="InterPro" id="IPR000943">
    <property type="entry name" value="RNA_pol_sigma70"/>
</dbReference>
<evidence type="ECO:0000256" key="5">
    <source>
        <dbReference type="ARBA" id="ARBA00023163"/>
    </source>
</evidence>
<reference evidence="7" key="1">
    <citation type="submission" date="2020-06" db="EMBL/GenBank/DDBJ databases">
        <authorList>
            <consortium name="Plant Systems Biology data submission"/>
        </authorList>
    </citation>
    <scope>NUCLEOTIDE SEQUENCE</scope>
    <source>
        <strain evidence="7">D6</strain>
    </source>
</reference>
<dbReference type="InterPro" id="IPR050239">
    <property type="entry name" value="Sigma-70_RNA_pol_init_factors"/>
</dbReference>
<dbReference type="Pfam" id="PF04539">
    <property type="entry name" value="Sigma70_r3"/>
    <property type="match status" value="1"/>
</dbReference>
<proteinExistence type="inferred from homology"/>
<dbReference type="InterPro" id="IPR007627">
    <property type="entry name" value="RNA_pol_sigma70_r2"/>
</dbReference>
<keyword evidence="2" id="KW-0805">Transcription regulation</keyword>
<evidence type="ECO:0000313" key="8">
    <source>
        <dbReference type="Proteomes" id="UP001153069"/>
    </source>
</evidence>
<dbReference type="InterPro" id="IPR014284">
    <property type="entry name" value="RNA_pol_sigma-70_dom"/>
</dbReference>
<dbReference type="InterPro" id="IPR007630">
    <property type="entry name" value="RNA_pol_sigma70_r4"/>
</dbReference>